<dbReference type="PROSITE" id="PS00636">
    <property type="entry name" value="DNAJ_1"/>
    <property type="match status" value="1"/>
</dbReference>
<evidence type="ECO:0000256" key="2">
    <source>
        <dbReference type="ARBA" id="ARBA00009860"/>
    </source>
</evidence>
<dbReference type="InterPro" id="IPR001623">
    <property type="entry name" value="DnaJ_domain"/>
</dbReference>
<feature type="region of interest" description="Disordered" evidence="6">
    <location>
        <begin position="805"/>
        <end position="836"/>
    </location>
</feature>
<dbReference type="Pfam" id="PF14308">
    <property type="entry name" value="DnaJ-X"/>
    <property type="match status" value="1"/>
</dbReference>
<evidence type="ECO:0000256" key="4">
    <source>
        <dbReference type="ARBA" id="ARBA00062860"/>
    </source>
</evidence>
<dbReference type="EMBL" id="KE747829">
    <property type="protein sequence ID" value="RMZ72094.1"/>
    <property type="molecule type" value="Genomic_DNA"/>
</dbReference>
<dbReference type="CDD" id="cd06257">
    <property type="entry name" value="DnaJ"/>
    <property type="match status" value="1"/>
</dbReference>
<evidence type="ECO:0000313" key="9">
    <source>
        <dbReference type="Proteomes" id="UP000265663"/>
    </source>
</evidence>
<dbReference type="SUPFAM" id="SSF55418">
    <property type="entry name" value="eIF4e-like"/>
    <property type="match status" value="1"/>
</dbReference>
<keyword evidence="9" id="KW-1185">Reference proteome</keyword>
<dbReference type="InterPro" id="IPR052814">
    <property type="entry name" value="Peroxisomal_DnaJ"/>
</dbReference>
<feature type="region of interest" description="Disordered" evidence="6">
    <location>
        <begin position="1"/>
        <end position="33"/>
    </location>
</feature>
<dbReference type="PROSITE" id="PS00813">
    <property type="entry name" value="IF4E"/>
    <property type="match status" value="1"/>
</dbReference>
<dbReference type="AlphaFoldDB" id="A0A3M7MCJ9"/>
<dbReference type="Gene3D" id="3.30.760.10">
    <property type="entry name" value="RNA Cap, Translation Initiation Factor Eif4e"/>
    <property type="match status" value="1"/>
</dbReference>
<dbReference type="Proteomes" id="UP000265663">
    <property type="component" value="Unassembled WGS sequence"/>
</dbReference>
<dbReference type="PANTHER" id="PTHR45006">
    <property type="entry name" value="DNAJ-LIKE PROTEIN 1"/>
    <property type="match status" value="1"/>
</dbReference>
<dbReference type="PROSITE" id="PS50076">
    <property type="entry name" value="DNAJ_2"/>
    <property type="match status" value="1"/>
</dbReference>
<evidence type="ECO:0000313" key="8">
    <source>
        <dbReference type="EMBL" id="RMZ72094.1"/>
    </source>
</evidence>
<dbReference type="InterPro" id="IPR023398">
    <property type="entry name" value="TIF_eIF4e-like"/>
</dbReference>
<feature type="compositionally biased region" description="Low complexity" evidence="6">
    <location>
        <begin position="460"/>
        <end position="485"/>
    </location>
</feature>
<dbReference type="InterPro" id="IPR036869">
    <property type="entry name" value="J_dom_sf"/>
</dbReference>
<name>A0A3M7MCJ9_9PLEO</name>
<feature type="region of interest" description="Disordered" evidence="6">
    <location>
        <begin position="79"/>
        <end position="113"/>
    </location>
</feature>
<evidence type="ECO:0000256" key="6">
    <source>
        <dbReference type="SAM" id="MobiDB-lite"/>
    </source>
</evidence>
<evidence type="ECO:0000256" key="1">
    <source>
        <dbReference type="ARBA" id="ARBA00003021"/>
    </source>
</evidence>
<dbReference type="GO" id="GO:0005829">
    <property type="term" value="C:cytosol"/>
    <property type="evidence" value="ECO:0007669"/>
    <property type="project" value="TreeGrafter"/>
</dbReference>
<evidence type="ECO:0000259" key="7">
    <source>
        <dbReference type="PROSITE" id="PS50076"/>
    </source>
</evidence>
<feature type="region of interest" description="Disordered" evidence="6">
    <location>
        <begin position="439"/>
        <end position="540"/>
    </location>
</feature>
<feature type="compositionally biased region" description="Low complexity" evidence="6">
    <location>
        <begin position="18"/>
        <end position="31"/>
    </location>
</feature>
<dbReference type="PRINTS" id="PR00625">
    <property type="entry name" value="JDOMAIN"/>
</dbReference>
<accession>A0A3M7MCJ9</accession>
<comment type="subunit">
    <text evidence="4">eIF4F is a multi-subunit complex, the composition of which varies with external and internal environmental conditions. It is composed of at least eIF4A, eIF4E and eIF4G. eIF4E is also known to interact with other partners.</text>
</comment>
<dbReference type="Pfam" id="PF00226">
    <property type="entry name" value="DnaJ"/>
    <property type="match status" value="1"/>
</dbReference>
<dbReference type="OrthoDB" id="552049at2759"/>
<evidence type="ECO:0000256" key="5">
    <source>
        <dbReference type="SAM" id="Coils"/>
    </source>
</evidence>
<feature type="compositionally biased region" description="Polar residues" evidence="6">
    <location>
        <begin position="1"/>
        <end position="13"/>
    </location>
</feature>
<dbReference type="SUPFAM" id="SSF46565">
    <property type="entry name" value="Chaperone J-domain"/>
    <property type="match status" value="1"/>
</dbReference>
<sequence length="836" mass="92401">MTPGSITPATASAKSPGATATTPPVILVPPTTHHPPPTLLNFARPPTITCAPFDSPATPALTPITSVNHFKMAEVAAAPKGDQQVPLDTIPISPTENSGESKEESTNNTSSEGEIRTVFHDAENFNVKHPLMNTWTLWFTKPPSGKGDNWAELLKEVISFDSVEEFWGIYNNITPTSDLALKSDYHLFKKGVRPEWEDSQNKHGGKWAFQFKDKKAINIDALWLHVMLAAIGENLEDEDDNEVMGVVVNVRRGFYRIGLWTRSVGRAIPGEGGKGRTQEQGKEVLMKIGRRFKQALQLKENDPVEFSGHTDAAHAGSTRAKAKFSKRPTMTLSACRLLLQNSKLRRRTASSLSNFTLNPGDETAHAKFQQIGEAYQILSDEQLRAAYDKYGKEGAMPSSGFEDPSEFFTMIFGGEAFVDWIGEISLMKDLTKTMEISQREMEEEAAAQAEAEKTDASKDPATGATEATPPTGAAETTAPSAAAQAKEAEAAAERAGAHAADAPPVYAEPPPVYAANAAESSTSPRATSPPSRTSTPQSQGIPIRMAIMDKSEEDARMEAAGMTDAEKELREKQKRKAGLTKEQREELAAYEMERKKIRDERISTLSKKLVDRISVWTETDKAADVTAAFKEKIQLEIENLKMESFGLEILHAIGTTYVMKASSFLKSQKFLGISGFFSRIKDKGTLVKDTWSTMSAAIDAQLTMEEMAKLEQQGGDAWTDEKKAEYEKRVTGKILAAAWRGSKFEIQSVLRDVCDAVLNDKKIKLEKRVERAHALMIIGEMFQKAERDPEEEGDFMAFEQLMAEAAAKKDAKHEKHEKHHHHDKKEKEKEKKKEKA</sequence>
<dbReference type="GO" id="GO:0016558">
    <property type="term" value="P:protein import into peroxisome matrix"/>
    <property type="evidence" value="ECO:0007669"/>
    <property type="project" value="TreeGrafter"/>
</dbReference>
<dbReference type="GO" id="GO:0003743">
    <property type="term" value="F:translation initiation factor activity"/>
    <property type="evidence" value="ECO:0007669"/>
    <property type="project" value="InterPro"/>
</dbReference>
<dbReference type="FunFam" id="3.30.760.10:FF:000004">
    <property type="entry name" value="Eukaryotic translation initiation factor 4E-1"/>
    <property type="match status" value="1"/>
</dbReference>
<feature type="compositionally biased region" description="Basic and acidic residues" evidence="6">
    <location>
        <begin position="825"/>
        <end position="836"/>
    </location>
</feature>
<organism evidence="8 9">
    <name type="scientific">Pyrenophora seminiperda CCB06</name>
    <dbReference type="NCBI Taxonomy" id="1302712"/>
    <lineage>
        <taxon>Eukaryota</taxon>
        <taxon>Fungi</taxon>
        <taxon>Dikarya</taxon>
        <taxon>Ascomycota</taxon>
        <taxon>Pezizomycotina</taxon>
        <taxon>Dothideomycetes</taxon>
        <taxon>Pleosporomycetidae</taxon>
        <taxon>Pleosporales</taxon>
        <taxon>Pleosporineae</taxon>
        <taxon>Pleosporaceae</taxon>
        <taxon>Pyrenophora</taxon>
    </lineage>
</organism>
<feature type="compositionally biased region" description="Basic and acidic residues" evidence="6">
    <location>
        <begin position="486"/>
        <end position="496"/>
    </location>
</feature>
<comment type="similarity">
    <text evidence="2">Belongs to the eukaryotic initiation factor 4E family.</text>
</comment>
<dbReference type="GO" id="GO:0003723">
    <property type="term" value="F:RNA binding"/>
    <property type="evidence" value="ECO:0007669"/>
    <property type="project" value="UniProtKB-KW"/>
</dbReference>
<feature type="domain" description="J" evidence="7">
    <location>
        <begin position="325"/>
        <end position="391"/>
    </location>
</feature>
<feature type="compositionally biased region" description="Low complexity" evidence="6">
    <location>
        <begin position="513"/>
        <end position="539"/>
    </location>
</feature>
<feature type="coiled-coil region" evidence="5">
    <location>
        <begin position="562"/>
        <end position="600"/>
    </location>
</feature>
<keyword evidence="3" id="KW-0694">RNA-binding</keyword>
<evidence type="ECO:0000256" key="3">
    <source>
        <dbReference type="ARBA" id="ARBA00022884"/>
    </source>
</evidence>
<dbReference type="InterPro" id="IPR018253">
    <property type="entry name" value="DnaJ_domain_CS"/>
</dbReference>
<comment type="function">
    <text evidence="1">Recognizes and binds the 7-methylguanosine-containing mRNA cap during an early step in the initiation of protein synthesis and facilitates ribosome binding by inducing the unwinding of the mRNAs secondary structures.</text>
</comment>
<proteinExistence type="inferred from homology"/>
<keyword evidence="5" id="KW-0175">Coiled coil</keyword>
<dbReference type="InterPro" id="IPR019770">
    <property type="entry name" value="TIF_eIF_4E_CS"/>
</dbReference>
<dbReference type="Pfam" id="PF01652">
    <property type="entry name" value="IF4E"/>
    <property type="match status" value="1"/>
</dbReference>
<dbReference type="PANTHER" id="PTHR45006:SF1">
    <property type="entry name" value="DNAJ-LIKE PROTEIN 1"/>
    <property type="match status" value="1"/>
</dbReference>
<protein>
    <recommendedName>
        <fullName evidence="7">J domain-containing protein</fullName>
    </recommendedName>
</protein>
<dbReference type="Gene3D" id="1.10.287.110">
    <property type="entry name" value="DnaJ domain"/>
    <property type="match status" value="1"/>
</dbReference>
<gene>
    <name evidence="8" type="ORF">GMOD_00007088</name>
</gene>
<feature type="compositionally biased region" description="Basic residues" evidence="6">
    <location>
        <begin position="815"/>
        <end position="824"/>
    </location>
</feature>
<dbReference type="InterPro" id="IPR026894">
    <property type="entry name" value="DnaJ_X"/>
</dbReference>
<dbReference type="InterPro" id="IPR001040">
    <property type="entry name" value="TIF_eIF_4E"/>
</dbReference>
<reference evidence="8 9" key="1">
    <citation type="journal article" date="2014" name="PLoS ONE">
        <title>De novo Genome Assembly of the Fungal Plant Pathogen Pyrenophora semeniperda.</title>
        <authorList>
            <person name="Soliai M.M."/>
            <person name="Meyer S.E."/>
            <person name="Udall J.A."/>
            <person name="Elzinga D.E."/>
            <person name="Hermansen R.A."/>
            <person name="Bodily P.M."/>
            <person name="Hart A.A."/>
            <person name="Coleman C.E."/>
        </authorList>
    </citation>
    <scope>NUCLEOTIDE SEQUENCE [LARGE SCALE GENOMIC DNA]</scope>
    <source>
        <strain evidence="8 9">CCB06</strain>
        <tissue evidence="8">Mycelium</tissue>
    </source>
</reference>